<accession>A0AAU8RPT2</accession>
<dbReference type="EMBL" id="CP009976">
    <property type="protein sequence ID" value="AIZ42633.1"/>
    <property type="molecule type" value="Genomic_DNA"/>
</dbReference>
<evidence type="ECO:0000313" key="1">
    <source>
        <dbReference type="EMBL" id="AIZ42633.1"/>
    </source>
</evidence>
<dbReference type="Gene3D" id="2.180.10.10">
    <property type="entry name" value="RHS repeat-associated core"/>
    <property type="match status" value="1"/>
</dbReference>
<proteinExistence type="predicted"/>
<organism evidence="1 2">
    <name type="scientific">Cellulophaga baltica 18</name>
    <dbReference type="NCBI Taxonomy" id="1348584"/>
    <lineage>
        <taxon>Bacteria</taxon>
        <taxon>Pseudomonadati</taxon>
        <taxon>Bacteroidota</taxon>
        <taxon>Flavobacteriia</taxon>
        <taxon>Flavobacteriales</taxon>
        <taxon>Flavobacteriaceae</taxon>
        <taxon>Cellulophaga</taxon>
    </lineage>
</organism>
<dbReference type="AlphaFoldDB" id="A0AAU8RPT2"/>
<dbReference type="Proteomes" id="UP000030786">
    <property type="component" value="Chromosome"/>
</dbReference>
<dbReference type="KEGG" id="cbat:M666_14215"/>
<sequence>MTLSCSSDDNSETPDAIVIDLKQLVKTEKKNETFKSDYSYNSEDILTKWTGIHPNFSYVVDFAYNADGNIILETYELTTDETITTETIYEYDSNGNLTRYNDMNLTYNGATINATGTTRGFEDIDIQLEVNADGLVTKLSEPDNYQVFEYDTSGNLIGFNNYDNNDILLNTFSLSYDQSNNPFLGQLKSLYIQRFIATFFPAPTNGIYIGGIDGYRFPYLKNNIVTISENEEIIATTTYNYNTENNPMNVNEEYFGESFLYDIAYYN</sequence>
<reference evidence="1 2" key="1">
    <citation type="journal article" date="2014" name="Environ. Microbiol.">
        <title>Contrasting genomic patterns and infection strategies of two co-existing Bacteroidetes podovirus genera.</title>
        <authorList>
            <person name="Holmfeldt K."/>
            <person name="Howard-Varona C."/>
            <person name="Solonenko N."/>
            <person name="Sullivan M.B."/>
        </authorList>
    </citation>
    <scope>NUCLEOTIDE SEQUENCE [LARGE SCALE GENOMIC DNA]</scope>
    <source>
        <strain evidence="1 2">18</strain>
    </source>
</reference>
<gene>
    <name evidence="1" type="ORF">M666_14215</name>
</gene>
<name>A0AAU8RPT2_9FLAO</name>
<protein>
    <recommendedName>
        <fullName evidence="3">DUF4595 domain-containing protein</fullName>
    </recommendedName>
</protein>
<evidence type="ECO:0000313" key="2">
    <source>
        <dbReference type="Proteomes" id="UP000030786"/>
    </source>
</evidence>
<evidence type="ECO:0008006" key="3">
    <source>
        <dbReference type="Google" id="ProtNLM"/>
    </source>
</evidence>